<keyword evidence="6" id="KW-0239">DNA-directed DNA polymerase</keyword>
<dbReference type="Gene3D" id="3.90.1600.10">
    <property type="entry name" value="Palm domain of DNA polymerase"/>
    <property type="match status" value="1"/>
</dbReference>
<proteinExistence type="inferred from homology"/>
<evidence type="ECO:0000313" key="12">
    <source>
        <dbReference type="EMBL" id="KAK3027204.1"/>
    </source>
</evidence>
<keyword evidence="7" id="KW-0238">DNA-binding</keyword>
<dbReference type="InterPro" id="IPR017964">
    <property type="entry name" value="DNA-dir_DNA_pol_B_CS"/>
</dbReference>
<comment type="catalytic activity">
    <reaction evidence="8">
        <text>DNA(n) + a 2'-deoxyribonucleoside 5'-triphosphate = DNA(n+1) + diphosphate</text>
        <dbReference type="Rhea" id="RHEA:22508"/>
        <dbReference type="Rhea" id="RHEA-COMP:17339"/>
        <dbReference type="Rhea" id="RHEA-COMP:17340"/>
        <dbReference type="ChEBI" id="CHEBI:33019"/>
        <dbReference type="ChEBI" id="CHEBI:61560"/>
        <dbReference type="ChEBI" id="CHEBI:173112"/>
        <dbReference type="EC" id="2.7.7.7"/>
    </reaction>
</comment>
<dbReference type="PROSITE" id="PS00116">
    <property type="entry name" value="DNA_POLYMERASE_B"/>
    <property type="match status" value="1"/>
</dbReference>
<dbReference type="EC" id="2.7.7.7" evidence="2"/>
<accession>A0AA88WI65</accession>
<comment type="similarity">
    <text evidence="1">Belongs to the DNA polymerase type-B family.</text>
</comment>
<evidence type="ECO:0000256" key="3">
    <source>
        <dbReference type="ARBA" id="ARBA00022679"/>
    </source>
</evidence>
<sequence length="441" mass="50316">MKSFPMPGGRPVWHGHLEGQNLDNLFGFIEAHVVCPSTISRPFLSYRDDKTNTLVFPTGNFVGLYYSEELKYARDISYKINPLSGYLFEKKNNSPFGSFVSSVFEMRQDAKRIGNNAMSYVYKILMNSLYGRFGINPICTVTEICNLDRYNHLTMEGDFIYADKLSSHYFIVSYLTNTAVASGTDWVPPRISVVQLAAAIITCSRIHMYPYISRPDCYYTDTDSVVLGSPLPEGEISSTVLGKFKLEHNIKKGLFLAPKSYSFETQEGEQILKHKGLAKSLVDKMTSIYNNFRIDWETLNICKKEINVKLGIKAGTKRIPVYDNDHWVGTEPLEVTDYAGQENRIHKYEVKLLKEENIRLQEQLNRVIELLSDKEKDSIEKDRGIGYLKSEIENMKSHSAPNTEIENIKLLPARNTHDIKLLSAPNTDDMNHHTNNPKPNE</sequence>
<dbReference type="AlphaFoldDB" id="A0AA88WI65"/>
<feature type="domain" description="DNA-directed DNA polymerase family B mitochondria/virus" evidence="11">
    <location>
        <begin position="1"/>
        <end position="215"/>
    </location>
</feature>
<evidence type="ECO:0000256" key="5">
    <source>
        <dbReference type="ARBA" id="ARBA00022705"/>
    </source>
</evidence>
<gene>
    <name evidence="12" type="ORF">RJ639_040375</name>
</gene>
<evidence type="ECO:0000313" key="13">
    <source>
        <dbReference type="Proteomes" id="UP001188597"/>
    </source>
</evidence>
<dbReference type="GO" id="GO:0000166">
    <property type="term" value="F:nucleotide binding"/>
    <property type="evidence" value="ECO:0007669"/>
    <property type="project" value="InterPro"/>
</dbReference>
<evidence type="ECO:0000259" key="11">
    <source>
        <dbReference type="Pfam" id="PF03175"/>
    </source>
</evidence>
<protein>
    <recommendedName>
        <fullName evidence="2">DNA-directed DNA polymerase</fullName>
        <ecNumber evidence="2">2.7.7.7</ecNumber>
    </recommendedName>
</protein>
<dbReference type="PANTHER" id="PTHR33568">
    <property type="entry name" value="DNA POLYMERASE"/>
    <property type="match status" value="1"/>
</dbReference>
<dbReference type="GO" id="GO:0003677">
    <property type="term" value="F:DNA binding"/>
    <property type="evidence" value="ECO:0007669"/>
    <property type="project" value="UniProtKB-KW"/>
</dbReference>
<feature type="coiled-coil region" evidence="9">
    <location>
        <begin position="350"/>
        <end position="377"/>
    </location>
</feature>
<dbReference type="Proteomes" id="UP001188597">
    <property type="component" value="Unassembled WGS sequence"/>
</dbReference>
<evidence type="ECO:0000256" key="4">
    <source>
        <dbReference type="ARBA" id="ARBA00022695"/>
    </source>
</evidence>
<dbReference type="GO" id="GO:0006260">
    <property type="term" value="P:DNA replication"/>
    <property type="evidence" value="ECO:0007669"/>
    <property type="project" value="UniProtKB-KW"/>
</dbReference>
<dbReference type="InterPro" id="IPR043502">
    <property type="entry name" value="DNA/RNA_pol_sf"/>
</dbReference>
<dbReference type="Gene3D" id="1.10.287.690">
    <property type="entry name" value="Helix hairpin bin"/>
    <property type="match status" value="1"/>
</dbReference>
<evidence type="ECO:0000256" key="10">
    <source>
        <dbReference type="SAM" id="MobiDB-lite"/>
    </source>
</evidence>
<dbReference type="InterPro" id="IPR004868">
    <property type="entry name" value="DNA-dir_DNA_pol_B_mt/vir"/>
</dbReference>
<keyword evidence="5" id="KW-0235">DNA replication</keyword>
<dbReference type="EMBL" id="JAVXUP010000471">
    <property type="protein sequence ID" value="KAK3027204.1"/>
    <property type="molecule type" value="Genomic_DNA"/>
</dbReference>
<feature type="compositionally biased region" description="Polar residues" evidence="10">
    <location>
        <begin position="424"/>
        <end position="441"/>
    </location>
</feature>
<dbReference type="InterPro" id="IPR023211">
    <property type="entry name" value="DNA_pol_palm_dom_sf"/>
</dbReference>
<dbReference type="SUPFAM" id="SSF56672">
    <property type="entry name" value="DNA/RNA polymerases"/>
    <property type="match status" value="1"/>
</dbReference>
<keyword evidence="9" id="KW-0175">Coiled coil</keyword>
<evidence type="ECO:0000256" key="1">
    <source>
        <dbReference type="ARBA" id="ARBA00005755"/>
    </source>
</evidence>
<name>A0AA88WI65_9ASTE</name>
<feature type="region of interest" description="Disordered" evidence="10">
    <location>
        <begin position="421"/>
        <end position="441"/>
    </location>
</feature>
<evidence type="ECO:0000256" key="2">
    <source>
        <dbReference type="ARBA" id="ARBA00012417"/>
    </source>
</evidence>
<keyword evidence="13" id="KW-1185">Reference proteome</keyword>
<comment type="caution">
    <text evidence="12">The sequence shown here is derived from an EMBL/GenBank/DDBJ whole genome shotgun (WGS) entry which is preliminary data.</text>
</comment>
<evidence type="ECO:0000256" key="9">
    <source>
        <dbReference type="SAM" id="Coils"/>
    </source>
</evidence>
<organism evidence="12 13">
    <name type="scientific">Escallonia herrerae</name>
    <dbReference type="NCBI Taxonomy" id="1293975"/>
    <lineage>
        <taxon>Eukaryota</taxon>
        <taxon>Viridiplantae</taxon>
        <taxon>Streptophyta</taxon>
        <taxon>Embryophyta</taxon>
        <taxon>Tracheophyta</taxon>
        <taxon>Spermatophyta</taxon>
        <taxon>Magnoliopsida</taxon>
        <taxon>eudicotyledons</taxon>
        <taxon>Gunneridae</taxon>
        <taxon>Pentapetalae</taxon>
        <taxon>asterids</taxon>
        <taxon>campanulids</taxon>
        <taxon>Escalloniales</taxon>
        <taxon>Escalloniaceae</taxon>
        <taxon>Escallonia</taxon>
    </lineage>
</organism>
<keyword evidence="3" id="KW-0808">Transferase</keyword>
<dbReference type="Pfam" id="PF03175">
    <property type="entry name" value="DNA_pol_B_2"/>
    <property type="match status" value="1"/>
</dbReference>
<keyword evidence="4" id="KW-0548">Nucleotidyltransferase</keyword>
<evidence type="ECO:0000256" key="8">
    <source>
        <dbReference type="ARBA" id="ARBA00049244"/>
    </source>
</evidence>
<reference evidence="12" key="1">
    <citation type="submission" date="2022-12" db="EMBL/GenBank/DDBJ databases">
        <title>Draft genome assemblies for two species of Escallonia (Escalloniales).</title>
        <authorList>
            <person name="Chanderbali A."/>
            <person name="Dervinis C."/>
            <person name="Anghel I."/>
            <person name="Soltis D."/>
            <person name="Soltis P."/>
            <person name="Zapata F."/>
        </authorList>
    </citation>
    <scope>NUCLEOTIDE SEQUENCE</scope>
    <source>
        <strain evidence="12">UCBG64.0493</strain>
        <tissue evidence="12">Leaf</tissue>
    </source>
</reference>
<evidence type="ECO:0000256" key="6">
    <source>
        <dbReference type="ARBA" id="ARBA00022932"/>
    </source>
</evidence>
<evidence type="ECO:0000256" key="7">
    <source>
        <dbReference type="ARBA" id="ARBA00023125"/>
    </source>
</evidence>
<dbReference type="GO" id="GO:0003887">
    <property type="term" value="F:DNA-directed DNA polymerase activity"/>
    <property type="evidence" value="ECO:0007669"/>
    <property type="project" value="UniProtKB-KW"/>
</dbReference>
<dbReference type="PANTHER" id="PTHR33568:SF3">
    <property type="entry name" value="DNA-DIRECTED DNA POLYMERASE"/>
    <property type="match status" value="1"/>
</dbReference>